<evidence type="ECO:0000256" key="5">
    <source>
        <dbReference type="SAM" id="Phobius"/>
    </source>
</evidence>
<dbReference type="OrthoDB" id="7828645at2"/>
<feature type="transmembrane region" description="Helical" evidence="5">
    <location>
        <begin position="70"/>
        <end position="92"/>
    </location>
</feature>
<dbReference type="Pfam" id="PF07298">
    <property type="entry name" value="NnrU"/>
    <property type="match status" value="1"/>
</dbReference>
<evidence type="ECO:0000256" key="1">
    <source>
        <dbReference type="ARBA" id="ARBA00004141"/>
    </source>
</evidence>
<evidence type="ECO:0000256" key="2">
    <source>
        <dbReference type="ARBA" id="ARBA00022692"/>
    </source>
</evidence>
<gene>
    <name evidence="7" type="ORF">D6201_09140</name>
</gene>
<feature type="transmembrane region" description="Helical" evidence="5">
    <location>
        <begin position="39"/>
        <end position="58"/>
    </location>
</feature>
<evidence type="ECO:0000259" key="6">
    <source>
        <dbReference type="Pfam" id="PF07298"/>
    </source>
</evidence>
<dbReference type="Proteomes" id="UP000285232">
    <property type="component" value="Unassembled WGS sequence"/>
</dbReference>
<comment type="caution">
    <text evidence="7">The sequence shown here is derived from an EMBL/GenBank/DDBJ whole genome shotgun (WGS) entry which is preliminary data.</text>
</comment>
<keyword evidence="8" id="KW-1185">Reference proteome</keyword>
<protein>
    <submittedName>
        <fullName evidence="7">MFS transporter</fullName>
    </submittedName>
</protein>
<dbReference type="AlphaFoldDB" id="A0A419RUQ0"/>
<sequence length="225" mass="24354">MDAALLSLIAASLTLVGTHIALSHPLRAPLIGAIGEGGFQLLYNAVSVAALVWMYFAFRAAPAADLPGSGNVGWFAATILTLPALVLFLGSITPRNPALPVPGAASQAGKAVKGVFRVTRHPMMWGFALWAVSHLILWWSWRTNVLALAILTLALLGAHLQDRKKRALMGEAWRSREARTTYLPRLAGFRAVGWKLWVAAILAWLAISWAHMPLRGVPAGIWSWL</sequence>
<dbReference type="Gene3D" id="1.20.120.1630">
    <property type="match status" value="1"/>
</dbReference>
<keyword evidence="3 5" id="KW-1133">Transmembrane helix</keyword>
<dbReference type="InterPro" id="IPR009915">
    <property type="entry name" value="NnrU_dom"/>
</dbReference>
<organism evidence="7 8">
    <name type="scientific">Aurantiacibacter aquimixticola</name>
    <dbReference type="NCBI Taxonomy" id="1958945"/>
    <lineage>
        <taxon>Bacteria</taxon>
        <taxon>Pseudomonadati</taxon>
        <taxon>Pseudomonadota</taxon>
        <taxon>Alphaproteobacteria</taxon>
        <taxon>Sphingomonadales</taxon>
        <taxon>Erythrobacteraceae</taxon>
        <taxon>Aurantiacibacter</taxon>
    </lineage>
</organism>
<proteinExistence type="predicted"/>
<evidence type="ECO:0000313" key="7">
    <source>
        <dbReference type="EMBL" id="RJY09500.1"/>
    </source>
</evidence>
<feature type="transmembrane region" description="Helical" evidence="5">
    <location>
        <begin position="127"/>
        <end position="156"/>
    </location>
</feature>
<accession>A0A419RUQ0</accession>
<reference evidence="7 8" key="1">
    <citation type="journal article" date="2017" name="Int. J. Syst. Evol. Microbiol.">
        <title>Erythrobacter aquimixticola sp. nov., isolated from the junction between the ocean and a freshwater spring.</title>
        <authorList>
            <person name="Park S."/>
            <person name="Jung Y.T."/>
            <person name="Choi S.J."/>
            <person name="Yoon J.H."/>
        </authorList>
    </citation>
    <scope>NUCLEOTIDE SEQUENCE [LARGE SCALE GENOMIC DNA]</scope>
    <source>
        <strain evidence="7 8">JSSK-14</strain>
    </source>
</reference>
<dbReference type="RefSeq" id="WP_120048510.1">
    <property type="nucleotide sequence ID" value="NZ_RAHX01000001.1"/>
</dbReference>
<dbReference type="GO" id="GO:0016020">
    <property type="term" value="C:membrane"/>
    <property type="evidence" value="ECO:0007669"/>
    <property type="project" value="UniProtKB-SubCell"/>
</dbReference>
<evidence type="ECO:0000313" key="8">
    <source>
        <dbReference type="Proteomes" id="UP000285232"/>
    </source>
</evidence>
<evidence type="ECO:0000256" key="3">
    <source>
        <dbReference type="ARBA" id="ARBA00022989"/>
    </source>
</evidence>
<comment type="subcellular location">
    <subcellularLocation>
        <location evidence="1">Membrane</location>
        <topology evidence="1">Multi-pass membrane protein</topology>
    </subcellularLocation>
</comment>
<feature type="domain" description="NnrU" evidence="6">
    <location>
        <begin position="8"/>
        <end position="218"/>
    </location>
</feature>
<feature type="transmembrane region" description="Helical" evidence="5">
    <location>
        <begin position="192"/>
        <end position="212"/>
    </location>
</feature>
<name>A0A419RUQ0_9SPHN</name>
<dbReference type="EMBL" id="RAHX01000001">
    <property type="protein sequence ID" value="RJY09500.1"/>
    <property type="molecule type" value="Genomic_DNA"/>
</dbReference>
<keyword evidence="4 5" id="KW-0472">Membrane</keyword>
<evidence type="ECO:0000256" key="4">
    <source>
        <dbReference type="ARBA" id="ARBA00023136"/>
    </source>
</evidence>
<keyword evidence="2 5" id="KW-0812">Transmembrane</keyword>